<feature type="transmembrane region" description="Helical" evidence="2">
    <location>
        <begin position="142"/>
        <end position="162"/>
    </location>
</feature>
<reference evidence="3" key="1">
    <citation type="journal article" date="2023" name="Plant J.">
        <title>Genome sequences and population genomics provide insights into the demographic history, inbreeding, and mutation load of two 'living fossil' tree species of Dipteronia.</title>
        <authorList>
            <person name="Feng Y."/>
            <person name="Comes H.P."/>
            <person name="Chen J."/>
            <person name="Zhu S."/>
            <person name="Lu R."/>
            <person name="Zhang X."/>
            <person name="Li P."/>
            <person name="Qiu J."/>
            <person name="Olsen K.M."/>
            <person name="Qiu Y."/>
        </authorList>
    </citation>
    <scope>NUCLEOTIDE SEQUENCE</scope>
    <source>
        <strain evidence="3">KIB01</strain>
    </source>
</reference>
<keyword evidence="4" id="KW-1185">Reference proteome</keyword>
<dbReference type="PANTHER" id="PTHR36004">
    <property type="entry name" value="AT-RICH INTERACTIVE DOMAIN PROTEIN"/>
    <property type="match status" value="1"/>
</dbReference>
<keyword evidence="2" id="KW-0812">Transmembrane</keyword>
<comment type="caution">
    <text evidence="3">The sequence shown here is derived from an EMBL/GenBank/DDBJ whole genome shotgun (WGS) entry which is preliminary data.</text>
</comment>
<accession>A0AAD9WXS9</accession>
<dbReference type="EMBL" id="JANJYI010000005">
    <property type="protein sequence ID" value="KAK2647849.1"/>
    <property type="molecule type" value="Genomic_DNA"/>
</dbReference>
<dbReference type="Proteomes" id="UP001280121">
    <property type="component" value="Unassembled WGS sequence"/>
</dbReference>
<evidence type="ECO:0000256" key="2">
    <source>
        <dbReference type="SAM" id="Phobius"/>
    </source>
</evidence>
<evidence type="ECO:0000256" key="1">
    <source>
        <dbReference type="SAM" id="MobiDB-lite"/>
    </source>
</evidence>
<protein>
    <submittedName>
        <fullName evidence="3">Uncharacterized protein</fullName>
    </submittedName>
</protein>
<feature type="region of interest" description="Disordered" evidence="1">
    <location>
        <begin position="68"/>
        <end position="94"/>
    </location>
</feature>
<evidence type="ECO:0000313" key="4">
    <source>
        <dbReference type="Proteomes" id="UP001280121"/>
    </source>
</evidence>
<dbReference type="PANTHER" id="PTHR36004:SF1">
    <property type="entry name" value="AT-RICH INTERACTIVE DOMAIN PROTEIN"/>
    <property type="match status" value="1"/>
</dbReference>
<organism evidence="3 4">
    <name type="scientific">Dipteronia dyeriana</name>
    <dbReference type="NCBI Taxonomy" id="168575"/>
    <lineage>
        <taxon>Eukaryota</taxon>
        <taxon>Viridiplantae</taxon>
        <taxon>Streptophyta</taxon>
        <taxon>Embryophyta</taxon>
        <taxon>Tracheophyta</taxon>
        <taxon>Spermatophyta</taxon>
        <taxon>Magnoliopsida</taxon>
        <taxon>eudicotyledons</taxon>
        <taxon>Gunneridae</taxon>
        <taxon>Pentapetalae</taxon>
        <taxon>rosids</taxon>
        <taxon>malvids</taxon>
        <taxon>Sapindales</taxon>
        <taxon>Sapindaceae</taxon>
        <taxon>Hippocastanoideae</taxon>
        <taxon>Acereae</taxon>
        <taxon>Dipteronia</taxon>
    </lineage>
</organism>
<evidence type="ECO:0000313" key="3">
    <source>
        <dbReference type="EMBL" id="KAK2647849.1"/>
    </source>
</evidence>
<keyword evidence="2" id="KW-0472">Membrane</keyword>
<name>A0AAD9WXS9_9ROSI</name>
<proteinExistence type="predicted"/>
<dbReference type="AlphaFoldDB" id="A0AAD9WXS9"/>
<feature type="region of interest" description="Disordered" evidence="1">
    <location>
        <begin position="184"/>
        <end position="208"/>
    </location>
</feature>
<keyword evidence="2" id="KW-1133">Transmembrane helix</keyword>
<sequence>MALTIGNTAGGGRLHYIKPTVDPLRRRCRCHCHVILFPSTSTTQTQALARARTLHVASAAKKFSSKTGRFDSKNRRSYTTTTEEEKDDQQQNRTVGIGEESVGQIEIENAVVDGFVISDLPGLQPDFWEGPQWDGFGFFLQYMWAFGIVFALIACGIAVATYNEGATDFKDTPAYKESIQSQEFLEEPDASNPDVFDSNPTEVAPSLE</sequence>
<gene>
    <name evidence="3" type="ORF">Ddye_015338</name>
</gene>